<dbReference type="EMBL" id="JAHLFQ010000023">
    <property type="protein sequence ID" value="MBU3803402.1"/>
    <property type="molecule type" value="Genomic_DNA"/>
</dbReference>
<evidence type="ECO:0000313" key="1">
    <source>
        <dbReference type="EMBL" id="MBU3803402.1"/>
    </source>
</evidence>
<gene>
    <name evidence="1" type="ORF">H9872_01395</name>
</gene>
<proteinExistence type="predicted"/>
<reference evidence="1" key="2">
    <citation type="submission" date="2021-04" db="EMBL/GenBank/DDBJ databases">
        <authorList>
            <person name="Gilroy R."/>
        </authorList>
    </citation>
    <scope>NUCLEOTIDE SEQUENCE</scope>
    <source>
        <strain evidence="1">B5-657</strain>
    </source>
</reference>
<comment type="caution">
    <text evidence="1">The sequence shown here is derived from an EMBL/GenBank/DDBJ whole genome shotgun (WGS) entry which is preliminary data.</text>
</comment>
<evidence type="ECO:0000313" key="2">
    <source>
        <dbReference type="Proteomes" id="UP000824229"/>
    </source>
</evidence>
<protein>
    <submittedName>
        <fullName evidence="1">Uncharacterized protein</fullName>
    </submittedName>
</protein>
<accession>A0A9E2NJN2</accession>
<organism evidence="1 2">
    <name type="scientific">Candidatus Cellulosilyticum pullistercoris</name>
    <dbReference type="NCBI Taxonomy" id="2838521"/>
    <lineage>
        <taxon>Bacteria</taxon>
        <taxon>Bacillati</taxon>
        <taxon>Bacillota</taxon>
        <taxon>Clostridia</taxon>
        <taxon>Lachnospirales</taxon>
        <taxon>Cellulosilyticaceae</taxon>
        <taxon>Cellulosilyticum</taxon>
    </lineage>
</organism>
<sequence length="119" mass="13792">MVKTEVLLHELGSEEDEALNVIEEIVGYKDEVIQELTQVEVLFQESYQSHREALIQSTLIKEVKERVARILETKERITKQEQNNLRLLTSKISSRPEKVEIKPSAQCVANAYKKNQVRN</sequence>
<reference evidence="1" key="1">
    <citation type="journal article" date="2021" name="PeerJ">
        <title>Extensive microbial diversity within the chicken gut microbiome revealed by metagenomics and culture.</title>
        <authorList>
            <person name="Gilroy R."/>
            <person name="Ravi A."/>
            <person name="Getino M."/>
            <person name="Pursley I."/>
            <person name="Horton D.L."/>
            <person name="Alikhan N.F."/>
            <person name="Baker D."/>
            <person name="Gharbi K."/>
            <person name="Hall N."/>
            <person name="Watson M."/>
            <person name="Adriaenssens E.M."/>
            <person name="Foster-Nyarko E."/>
            <person name="Jarju S."/>
            <person name="Secka A."/>
            <person name="Antonio M."/>
            <person name="Oren A."/>
            <person name="Chaudhuri R.R."/>
            <person name="La Ragione R."/>
            <person name="Hildebrand F."/>
            <person name="Pallen M.J."/>
        </authorList>
    </citation>
    <scope>NUCLEOTIDE SEQUENCE</scope>
    <source>
        <strain evidence="1">B5-657</strain>
    </source>
</reference>
<name>A0A9E2NJN2_9FIRM</name>
<dbReference type="Proteomes" id="UP000824229">
    <property type="component" value="Unassembled WGS sequence"/>
</dbReference>
<dbReference type="AlphaFoldDB" id="A0A9E2NJN2"/>